<dbReference type="InterPro" id="IPR002925">
    <property type="entry name" value="Dienelactn_hydro"/>
</dbReference>
<accession>A0A6C2YT93</accession>
<dbReference type="PANTHER" id="PTHR22946">
    <property type="entry name" value="DIENELACTONE HYDROLASE DOMAIN-CONTAINING PROTEIN-RELATED"/>
    <property type="match status" value="1"/>
</dbReference>
<sequence length="358" mass="39972">MPLSLMLASLLIPAAEPVDWPAKFQRPYAQAPLPDLGLRPLLVDDRGNAIQTPQAWHAQRERLLEPWRAFLGPAPAPAKSLDVRIESTETLEGNVVRQLLSFASEGDDRIRAYLLLPDPKRFPGKRPAMVVFHETTRDTLRQPVGLGGKGDLAIASQLTDRGYVTLSPECYILKDPKGWVTGQTAALAKRHPQWTGMGKMTFDASRCVDFLESIRQADAQRIGCIGFSLGAKEVLYAMAFEPRYQIGVFNEGGIGLRMSNWFDGWYLTRKMMERVPKWEHHQLIGLIAPRPFLVMGGDSADGDASWPFVHAALPVYRLLNAEANVGLFNHRGKHTFPAAARELAYQWVDAHLQPHPKP</sequence>
<keyword evidence="1 3" id="KW-0378">Hydrolase</keyword>
<evidence type="ECO:0000313" key="4">
    <source>
        <dbReference type="Proteomes" id="UP000464378"/>
    </source>
</evidence>
<dbReference type="PANTHER" id="PTHR22946:SF9">
    <property type="entry name" value="POLYKETIDE TRANSFERASE AF380"/>
    <property type="match status" value="1"/>
</dbReference>
<dbReference type="SUPFAM" id="SSF53474">
    <property type="entry name" value="alpha/beta-Hydrolases"/>
    <property type="match status" value="1"/>
</dbReference>
<name>A0A6C2YT93_9BACT</name>
<proteinExistence type="predicted"/>
<evidence type="ECO:0000259" key="2">
    <source>
        <dbReference type="Pfam" id="PF01738"/>
    </source>
</evidence>
<feature type="domain" description="Dienelactone hydrolase" evidence="2">
    <location>
        <begin position="110"/>
        <end position="237"/>
    </location>
</feature>
<dbReference type="KEGG" id="tim:GMBLW1_50910"/>
<dbReference type="EMBL" id="LR593887">
    <property type="protein sequence ID" value="VTS05571.1"/>
    <property type="molecule type" value="Genomic_DNA"/>
</dbReference>
<gene>
    <name evidence="3" type="ORF">GMBLW1_50910</name>
</gene>
<dbReference type="InterPro" id="IPR029058">
    <property type="entry name" value="AB_hydrolase_fold"/>
</dbReference>
<dbReference type="GO" id="GO:0052689">
    <property type="term" value="F:carboxylic ester hydrolase activity"/>
    <property type="evidence" value="ECO:0007669"/>
    <property type="project" value="UniProtKB-ARBA"/>
</dbReference>
<evidence type="ECO:0000256" key="1">
    <source>
        <dbReference type="ARBA" id="ARBA00022801"/>
    </source>
</evidence>
<protein>
    <recommendedName>
        <fullName evidence="2">Dienelactone hydrolase domain-containing protein</fullName>
    </recommendedName>
</protein>
<dbReference type="Proteomes" id="UP000464378">
    <property type="component" value="Chromosome"/>
</dbReference>
<dbReference type="InParanoid" id="A0A6C2YT93"/>
<dbReference type="EMBL" id="LR586016">
    <property type="protein sequence ID" value="VIP04102.1"/>
    <property type="molecule type" value="Genomic_DNA"/>
</dbReference>
<evidence type="ECO:0000313" key="3">
    <source>
        <dbReference type="EMBL" id="VIP04102.1"/>
    </source>
</evidence>
<dbReference type="Pfam" id="PF01738">
    <property type="entry name" value="DLH"/>
    <property type="match status" value="1"/>
</dbReference>
<dbReference type="Gene3D" id="3.40.50.1820">
    <property type="entry name" value="alpha/beta hydrolase"/>
    <property type="match status" value="1"/>
</dbReference>
<organism evidence="3">
    <name type="scientific">Tuwongella immobilis</name>
    <dbReference type="NCBI Taxonomy" id="692036"/>
    <lineage>
        <taxon>Bacteria</taxon>
        <taxon>Pseudomonadati</taxon>
        <taxon>Planctomycetota</taxon>
        <taxon>Planctomycetia</taxon>
        <taxon>Gemmatales</taxon>
        <taxon>Gemmataceae</taxon>
        <taxon>Tuwongella</taxon>
    </lineage>
</organism>
<dbReference type="RefSeq" id="WP_162659230.1">
    <property type="nucleotide sequence ID" value="NZ_LR593887.1"/>
</dbReference>
<reference evidence="3" key="1">
    <citation type="submission" date="2019-04" db="EMBL/GenBank/DDBJ databases">
        <authorList>
            <consortium name="Science for Life Laboratories"/>
        </authorList>
    </citation>
    <scope>NUCLEOTIDE SEQUENCE</scope>
    <source>
        <strain evidence="3">MBLW1</strain>
    </source>
</reference>
<dbReference type="AlphaFoldDB" id="A0A6C2YT93"/>
<dbReference type="InterPro" id="IPR050261">
    <property type="entry name" value="FrsA_esterase"/>
</dbReference>
<keyword evidence="4" id="KW-1185">Reference proteome</keyword>